<accession>A0AAJ1SW43</accession>
<comment type="caution">
    <text evidence="1">The sequence shown here is derived from an EMBL/GenBank/DDBJ whole genome shotgun (WGS) entry which is preliminary data.</text>
</comment>
<dbReference type="Proteomes" id="UP001237207">
    <property type="component" value="Unassembled WGS sequence"/>
</dbReference>
<organism evidence="1 2">
    <name type="scientific">Oikeobacillus pervagus</name>
    <dbReference type="NCBI Taxonomy" id="1325931"/>
    <lineage>
        <taxon>Bacteria</taxon>
        <taxon>Bacillati</taxon>
        <taxon>Bacillota</taxon>
        <taxon>Bacilli</taxon>
        <taxon>Bacillales</taxon>
        <taxon>Bacillaceae</taxon>
        <taxon>Oikeobacillus</taxon>
    </lineage>
</organism>
<dbReference type="EMBL" id="JAUSUC010000002">
    <property type="protein sequence ID" value="MDQ0213835.1"/>
    <property type="molecule type" value="Genomic_DNA"/>
</dbReference>
<keyword evidence="2" id="KW-1185">Reference proteome</keyword>
<protein>
    <submittedName>
        <fullName evidence="1">Stage III sporulation protein AB</fullName>
    </submittedName>
</protein>
<proteinExistence type="predicted"/>
<gene>
    <name evidence="1" type="ORF">J2S13_000229</name>
</gene>
<evidence type="ECO:0000313" key="1">
    <source>
        <dbReference type="EMBL" id="MDQ0213835.1"/>
    </source>
</evidence>
<dbReference type="RefSeq" id="WP_307255832.1">
    <property type="nucleotide sequence ID" value="NZ_JAUSUC010000002.1"/>
</dbReference>
<sequence length="171" mass="19810">MMKLVGAAIILITTTWIGFELARHLSERSKQLRLLKNGLQTLEAEIMYGHTPLHEASRKISNQLSVPISRLFHQFTHYLTTTETSVKAAWDMSLVDIKHQTALKTTDFEILQQFGETLGRHDRITQQKQILLALSYLEREEEYARENQLRYEKMIKSLSFLSGLLLIILLL</sequence>
<dbReference type="AlphaFoldDB" id="A0AAJ1SW43"/>
<dbReference type="NCBIfam" id="TIGR02833">
    <property type="entry name" value="spore_III_AB"/>
    <property type="match status" value="1"/>
</dbReference>
<name>A0AAJ1SW43_9BACI</name>
<evidence type="ECO:0000313" key="2">
    <source>
        <dbReference type="Proteomes" id="UP001237207"/>
    </source>
</evidence>
<reference evidence="1" key="1">
    <citation type="submission" date="2023-07" db="EMBL/GenBank/DDBJ databases">
        <title>Genomic Encyclopedia of Type Strains, Phase IV (KMG-IV): sequencing the most valuable type-strain genomes for metagenomic binning, comparative biology and taxonomic classification.</title>
        <authorList>
            <person name="Goeker M."/>
        </authorList>
    </citation>
    <scope>NUCLEOTIDE SEQUENCE</scope>
    <source>
        <strain evidence="1">DSM 23947</strain>
    </source>
</reference>
<dbReference type="Pfam" id="PF09548">
    <property type="entry name" value="Spore_III_AB"/>
    <property type="match status" value="1"/>
</dbReference>
<dbReference type="PIRSF" id="PIRSF021435">
    <property type="entry name" value="SpoIIIAB"/>
    <property type="match status" value="1"/>
</dbReference>
<dbReference type="InterPro" id="IPR014198">
    <property type="entry name" value="Spore_III_AB"/>
</dbReference>